<dbReference type="CDD" id="cd18490">
    <property type="entry name" value="BACK_BTBD8"/>
    <property type="match status" value="1"/>
</dbReference>
<feature type="compositionally biased region" description="Basic and acidic residues" evidence="1">
    <location>
        <begin position="1325"/>
        <end position="1345"/>
    </location>
</feature>
<feature type="compositionally biased region" description="Polar residues" evidence="1">
    <location>
        <begin position="504"/>
        <end position="522"/>
    </location>
</feature>
<feature type="region of interest" description="Disordered" evidence="1">
    <location>
        <begin position="476"/>
        <end position="531"/>
    </location>
</feature>
<feature type="compositionally biased region" description="Basic and acidic residues" evidence="1">
    <location>
        <begin position="915"/>
        <end position="945"/>
    </location>
</feature>
<feature type="compositionally biased region" description="Low complexity" evidence="1">
    <location>
        <begin position="1915"/>
        <end position="1950"/>
    </location>
</feature>
<keyword evidence="4" id="KW-1185">Reference proteome</keyword>
<feature type="compositionally biased region" description="Polar residues" evidence="1">
    <location>
        <begin position="1813"/>
        <end position="1826"/>
    </location>
</feature>
<feature type="compositionally biased region" description="Polar residues" evidence="1">
    <location>
        <begin position="1639"/>
        <end position="1651"/>
    </location>
</feature>
<reference evidence="3 4" key="1">
    <citation type="submission" date="2024-03" db="EMBL/GenBank/DDBJ databases">
        <title>The genome assembly and annotation of the cricket Gryllus longicercus Weissman &amp; Gray.</title>
        <authorList>
            <person name="Szrajer S."/>
            <person name="Gray D."/>
            <person name="Ylla G."/>
        </authorList>
    </citation>
    <scope>NUCLEOTIDE SEQUENCE [LARGE SCALE GENOMIC DNA]</scope>
    <source>
        <strain evidence="3">DAG 2021-001</strain>
        <tissue evidence="3">Whole body minus gut</tissue>
    </source>
</reference>
<feature type="region of interest" description="Disordered" evidence="1">
    <location>
        <begin position="2399"/>
        <end position="2656"/>
    </location>
</feature>
<dbReference type="SMART" id="SM00225">
    <property type="entry name" value="BTB"/>
    <property type="match status" value="1"/>
</dbReference>
<accession>A0AAN9WAE6</accession>
<feature type="region of interest" description="Disordered" evidence="1">
    <location>
        <begin position="1225"/>
        <end position="1309"/>
    </location>
</feature>
<dbReference type="Proteomes" id="UP001378592">
    <property type="component" value="Unassembled WGS sequence"/>
</dbReference>
<feature type="compositionally biased region" description="Polar residues" evidence="1">
    <location>
        <begin position="2632"/>
        <end position="2646"/>
    </location>
</feature>
<feature type="compositionally biased region" description="Basic residues" evidence="1">
    <location>
        <begin position="1606"/>
        <end position="1615"/>
    </location>
</feature>
<organism evidence="3 4">
    <name type="scientific">Gryllus longicercus</name>
    <dbReference type="NCBI Taxonomy" id="2509291"/>
    <lineage>
        <taxon>Eukaryota</taxon>
        <taxon>Metazoa</taxon>
        <taxon>Ecdysozoa</taxon>
        <taxon>Arthropoda</taxon>
        <taxon>Hexapoda</taxon>
        <taxon>Insecta</taxon>
        <taxon>Pterygota</taxon>
        <taxon>Neoptera</taxon>
        <taxon>Polyneoptera</taxon>
        <taxon>Orthoptera</taxon>
        <taxon>Ensifera</taxon>
        <taxon>Gryllidea</taxon>
        <taxon>Grylloidea</taxon>
        <taxon>Gryllidae</taxon>
        <taxon>Gryllinae</taxon>
        <taxon>Gryllus</taxon>
    </lineage>
</organism>
<dbReference type="CDD" id="cd18286">
    <property type="entry name" value="BTB2_POZ_BTBD8"/>
    <property type="match status" value="1"/>
</dbReference>
<feature type="region of interest" description="Disordered" evidence="1">
    <location>
        <begin position="1576"/>
        <end position="1654"/>
    </location>
</feature>
<feature type="domain" description="BTB" evidence="2">
    <location>
        <begin position="2018"/>
        <end position="2085"/>
    </location>
</feature>
<dbReference type="Pfam" id="PF26017">
    <property type="entry name" value="BACK_BTBD8"/>
    <property type="match status" value="1"/>
</dbReference>
<feature type="region of interest" description="Disordered" evidence="1">
    <location>
        <begin position="2795"/>
        <end position="2814"/>
    </location>
</feature>
<dbReference type="PANTHER" id="PTHR22427">
    <property type="entry name" value="GH15728P"/>
    <property type="match status" value="1"/>
</dbReference>
<feature type="region of interest" description="Disordered" evidence="1">
    <location>
        <begin position="1915"/>
        <end position="1999"/>
    </location>
</feature>
<evidence type="ECO:0000313" key="4">
    <source>
        <dbReference type="Proteomes" id="UP001378592"/>
    </source>
</evidence>
<feature type="region of interest" description="Disordered" evidence="1">
    <location>
        <begin position="2674"/>
        <end position="2756"/>
    </location>
</feature>
<feature type="compositionally biased region" description="Low complexity" evidence="1">
    <location>
        <begin position="493"/>
        <end position="503"/>
    </location>
</feature>
<feature type="compositionally biased region" description="Polar residues" evidence="1">
    <location>
        <begin position="2710"/>
        <end position="2719"/>
    </location>
</feature>
<feature type="compositionally biased region" description="Polar residues" evidence="1">
    <location>
        <begin position="2563"/>
        <end position="2577"/>
    </location>
</feature>
<dbReference type="InterPro" id="IPR043225">
    <property type="entry name" value="BACK_BTBD8"/>
</dbReference>
<dbReference type="SUPFAM" id="SSF54695">
    <property type="entry name" value="POZ domain"/>
    <property type="match status" value="1"/>
</dbReference>
<dbReference type="Pfam" id="PF00651">
    <property type="entry name" value="BTB"/>
    <property type="match status" value="1"/>
</dbReference>
<proteinExistence type="predicted"/>
<feature type="compositionally biased region" description="Low complexity" evidence="1">
    <location>
        <begin position="2499"/>
        <end position="2508"/>
    </location>
</feature>
<evidence type="ECO:0000313" key="3">
    <source>
        <dbReference type="EMBL" id="KAK7873287.1"/>
    </source>
</evidence>
<feature type="compositionally biased region" description="Polar residues" evidence="1">
    <location>
        <begin position="2517"/>
        <end position="2532"/>
    </location>
</feature>
<feature type="compositionally biased region" description="Polar residues" evidence="1">
    <location>
        <begin position="1528"/>
        <end position="1548"/>
    </location>
</feature>
<feature type="compositionally biased region" description="Polar residues" evidence="1">
    <location>
        <begin position="2585"/>
        <end position="2598"/>
    </location>
</feature>
<feature type="compositionally biased region" description="Polar residues" evidence="1">
    <location>
        <begin position="1586"/>
        <end position="1600"/>
    </location>
</feature>
<dbReference type="Gene3D" id="3.30.710.10">
    <property type="entry name" value="Potassium Channel Kv1.1, Chain A"/>
    <property type="match status" value="2"/>
</dbReference>
<feature type="compositionally biased region" description="Low complexity" evidence="1">
    <location>
        <begin position="737"/>
        <end position="746"/>
    </location>
</feature>
<feature type="compositionally biased region" description="Basic and acidic residues" evidence="1">
    <location>
        <begin position="2873"/>
        <end position="2898"/>
    </location>
</feature>
<feature type="compositionally biased region" description="Basic and acidic residues" evidence="1">
    <location>
        <begin position="2431"/>
        <end position="2442"/>
    </location>
</feature>
<feature type="compositionally biased region" description="Polar residues" evidence="1">
    <location>
        <begin position="2470"/>
        <end position="2490"/>
    </location>
</feature>
<feature type="compositionally biased region" description="Low complexity" evidence="1">
    <location>
        <begin position="1465"/>
        <end position="1475"/>
    </location>
</feature>
<feature type="region of interest" description="Disordered" evidence="1">
    <location>
        <begin position="1692"/>
        <end position="1712"/>
    </location>
</feature>
<feature type="compositionally biased region" description="Basic and acidic residues" evidence="1">
    <location>
        <begin position="1835"/>
        <end position="1857"/>
    </location>
</feature>
<evidence type="ECO:0000256" key="1">
    <source>
        <dbReference type="SAM" id="MobiDB-lite"/>
    </source>
</evidence>
<feature type="region of interest" description="Disordered" evidence="1">
    <location>
        <begin position="720"/>
        <end position="751"/>
    </location>
</feature>
<feature type="compositionally biased region" description="Basic and acidic residues" evidence="1">
    <location>
        <begin position="720"/>
        <end position="736"/>
    </location>
</feature>
<sequence>MAGEADSSTSVTLAFQKKRNAEWCKLRKHLHLQLQQDIARTFSDSLYCDLELIFDSTTIKTHRSILQVRAARFFSHLCNKSLLALSQNDICSLAFEKASSDYIKDFVRNVYCKCAIAEEENDIVQYLQSINEPCTVKKSGSLSCKFERGTSQDSGLSPESDIYLTPNCSPSEFCSPFCKEQHQKVSSEINTTISKVEDKISTHLHKTNRSYYTIVAVDEVFREDPVLEHAQQQSVEHDDVLAKELAEQDKLLESFKSIKSKEKKKIIRTTRKINKPTSLPVSSSLYSKKQKQSYDAVFLKDPVNKKEKNVSEFRPLPPYSSSSKLFTYNSKESNEENLKKGCSSKKSTFLAKLCSSFADEKNNSGQSVTCFSTFTKNVDLGIRGTKNNLSQNEEEEFMCSPKGDGSCGLRCCQDKDLDDFLTLTPCSPEMDASGGGPDSGLDTCSTGCVPGGGFNSPREHTVSETSGVDLTEAAIGEDMPHDGDSELNLPKPSKSSDSSSVSSEAGTWDTTFPPSSTVQDLQNPKPKTDDDVCHEVTENTILGECTLVNLQTSQNHVSSASDNASCVTPDTIIKDISTNDAVQKETNIPLETDSDLGQKTDVNSEDRQGEHSLKFENMNDTFDVSASDAFNESNASEILTDSCDTDALKHRRKVSSLGDLQTEYLVDSHQPTSGEKCNDWKIDTSIGAANNYFINAATLVDDSELPTSLPPLYIHETSYKVKEPSSQSEREDHCDNTTKTPTSSPTEIEEETKHMCVSHEGVMINEVLKLPIHENSIVENNCEAVGPVLEKEETVNNTQGTGESENSYSEPPVMRVTFLKMGGTRHEVKLLNGQDLFAEFQKELRMTEHLEPQVVRKVPGGKFKWDSETLDNEELHPENDIIIDNSVAANDDIQEKHETETVNEDDGSHIKELEDDEKYLHSETERSSTHVSDGRRGENLEKSPEEESEDLEAPRRPSLIRRNTFELDPDEEHIALLRQEYERRQGNLLFQNCIPQFSGHITGSEGFRDAQSLLVLGTENGGDMHKNEEQQMSLPGIPVGNSLLQMSVVDTDPSLPCQVQSAMSVDDSCSDQQFSNFQNESNVTQPLNCIAQSGLQAINGEINEKAQDEELNEHYEYHGIHKIDDENNQSEYDTDEHSMKNGSSGFTRQSSYDIACKPVISGALTCSDLGLEDKRLWDSPKKHQKRTESTPIVSGGVSTIDFSVPVRKVSESPIMRRKNEAAPILSGAAPVSPEQKEALPEVKPQPSASTAAAWVVDMSDCAGNAAKPPLDSRKHKKSDSTTGLHQLQGPPDLKEELKSGSPLSESKSVSSLGFFVDLKVSPGKEQSEVRLKEKRENIQDVRLQKSLESTPVNVGYFVGFEGSRPHSREKWDRKSSSFEEKRDLKRQTSKSDDNKSSGKNSPCGFFVDLTNKGQNGSGPKDTESKRLSSEDEKDNVTPDRKSAIFSMFIDIGDSKKESSGRHGSAESVKSKVASSPLLSSNKKLGLRRASLSRDSSDRGSRPNSATFDIDDQLPQGESPKSTFMYIDASTSSSKSECTVAQSQPSSLEEVNEHKANKKQSFFMFIENESPVIRRKTLPSGLRPSFNRHSWNPETRSTLQTEDTRLTARRQHKRAHSVSVDRSSICSPGDEHKSSSSSSLAKTQQQGSSHSLCESAMPSEVGMPQMSVSCHARLSSKSQEKFLQRTFSVEEQTEDDISGNSVQTNAGHSSHKAEVSGNINVKFTLKEANVNIVEVSDLEKVEELELQHAIQVTVQDRCASKRNTPVELTSADVGRHQNVSKDLAKVSIEEHKQKKAVTRESYQSQTMKNEENFSKQAKSIPESSVCVSSGGAGNNRKTEFEPEMQKKGDSNETKKKVESSGGNFVRLSDLDKEPNKANDVTDSSDILPSFSATNRMTRSIPETSWIENKLLMTRSIGSGSTSKSLSRLFPHLHTGGSASSSPSSATYSKSPGGQMEVDDNDMQVSETSDLSSMQSSMGPSGLEGSTEETDASSSYAGRSGPVSRLGEDLLRMFLEEINPDVTVEVGGRRLKAHKCILSSRCQYFAAMLSGGWVESAGNVISLQGFSYNAVHFALCHIYSGTSNIPDTISIVELATLADMLGLEGLKEVIMYTLKVKYCHFFHKPCTMCTVGVLECLPLAAAYGLDEIYRKSLRWITKYFVRIWPTKGFASLPRELVEKCYQQHVVYMSVDNVLETVMCCDKLMATLPNVRWAEPVFGITSQLLEASIKYIANNFSGVLASENFLSLGKELSWNISRLEDSIMAATDRLPPDQCCQSYSRLHQILSLARSPEPPPEMQWSQNFVELLGRIQKRVEASLVRQAPRAARCPSWGQMEPELRRKIQEIACLVLVPGEDHRSRLSNITKRGTSGSSSVYCTGPRSVSSTGLRSLDLRQVRLAMTQQARRAASGGRVSTLKADSKAKAQAKQPHTSQVKKEAVTTDDSSKASNGETAARPKTWPMRVLENKSRSTKYRVNSSTSSTGTPEKSNNTAPRRSGKNLISSSDSSRTSSPAMRRSAPGSDSSGRVRASTLSGTSGRGVVNRSDTPPGRDMRTRRKRDGEIAAISTDSLTESPSNGSTKRSAKELSESATSRSCQSTRPDTPSVRRKVRDDVVMSTDSLSSAANGEKTIGKECTSVSAPSHSSITTRPETPKDRKKNALGRLGVEVTISTDSLATDSSYAGDASLGAKESGRVSSGSSRNENKAGKIVKLSNVKNDSQRSPASAVRKITRQSVSSPRDSPTTRIRSAVSSSPYTGSPSLRRSLLLASKPENAPPTTGVKQLTPSKATAVVKSEKLTTKLLSSPSTSSTTTKRTPTRNQIRQVVASPAKPIVEGVKCGTGKCASKETVSTCTPNKTVTNKISNVTKKTANGSITDGRNKRFSDCHTKLPPVSKREAGEEKPPTVGSRSGTFLKDEPTILKKPDIDNVQE</sequence>
<evidence type="ECO:0000259" key="2">
    <source>
        <dbReference type="PROSITE" id="PS50097"/>
    </source>
</evidence>
<gene>
    <name evidence="3" type="ORF">R5R35_011353</name>
</gene>
<feature type="compositionally biased region" description="Polar residues" evidence="1">
    <location>
        <begin position="1697"/>
        <end position="1707"/>
    </location>
</feature>
<feature type="compositionally biased region" description="Basic and acidic residues" evidence="1">
    <location>
        <begin position="1420"/>
        <end position="1442"/>
    </location>
</feature>
<feature type="region of interest" description="Disordered" evidence="1">
    <location>
        <begin position="2865"/>
        <end position="2926"/>
    </location>
</feature>
<feature type="region of interest" description="Disordered" evidence="1">
    <location>
        <begin position="1323"/>
        <end position="1553"/>
    </location>
</feature>
<feature type="region of interest" description="Disordered" evidence="1">
    <location>
        <begin position="1126"/>
        <end position="1147"/>
    </location>
</feature>
<dbReference type="InterPro" id="IPR011333">
    <property type="entry name" value="SKP1/BTB/POZ_sf"/>
</dbReference>
<feature type="region of interest" description="Disordered" evidence="1">
    <location>
        <begin position="2358"/>
        <end position="2385"/>
    </location>
</feature>
<feature type="region of interest" description="Disordered" evidence="1">
    <location>
        <begin position="915"/>
        <end position="964"/>
    </location>
</feature>
<feature type="region of interest" description="Disordered" evidence="1">
    <location>
        <begin position="1791"/>
        <end position="1883"/>
    </location>
</feature>
<name>A0AAN9WAE6_9ORTH</name>
<dbReference type="PROSITE" id="PS50097">
    <property type="entry name" value="BTB"/>
    <property type="match status" value="2"/>
</dbReference>
<feature type="compositionally biased region" description="Basic and acidic residues" evidence="1">
    <location>
        <begin position="1452"/>
        <end position="1464"/>
    </location>
</feature>
<feature type="domain" description="BTB" evidence="2">
    <location>
        <begin position="48"/>
        <end position="111"/>
    </location>
</feature>
<feature type="compositionally biased region" description="Low complexity" evidence="1">
    <location>
        <begin position="1299"/>
        <end position="1309"/>
    </location>
</feature>
<dbReference type="InterPro" id="IPR000210">
    <property type="entry name" value="BTB/POZ_dom"/>
</dbReference>
<feature type="compositionally biased region" description="Basic and acidic residues" evidence="1">
    <location>
        <begin position="2909"/>
        <end position="2926"/>
    </location>
</feature>
<feature type="compositionally biased region" description="Polar residues" evidence="1">
    <location>
        <begin position="1961"/>
        <end position="1977"/>
    </location>
</feature>
<feature type="compositionally biased region" description="Polar residues" evidence="1">
    <location>
        <begin position="2728"/>
        <end position="2753"/>
    </location>
</feature>
<dbReference type="PANTHER" id="PTHR22427:SF7">
    <property type="entry name" value="GH15728P"/>
    <property type="match status" value="1"/>
</dbReference>
<dbReference type="EMBL" id="JAZDUA010000015">
    <property type="protein sequence ID" value="KAK7873287.1"/>
    <property type="molecule type" value="Genomic_DNA"/>
</dbReference>
<comment type="caution">
    <text evidence="3">The sequence shown here is derived from an EMBL/GenBank/DDBJ whole genome shotgun (WGS) entry which is preliminary data.</text>
</comment>
<feature type="compositionally biased region" description="Basic and acidic residues" evidence="1">
    <location>
        <begin position="1363"/>
        <end position="1396"/>
    </location>
</feature>
<protein>
    <recommendedName>
        <fullName evidence="2">BTB domain-containing protein</fullName>
    </recommendedName>
</protein>